<reference evidence="3 4" key="1">
    <citation type="submission" date="2023-07" db="EMBL/GenBank/DDBJ databases">
        <title>Genomic Encyclopedia of Type Strains, Phase IV (KMG-IV): sequencing the most valuable type-strain genomes for metagenomic binning, comparative biology and taxonomic classification.</title>
        <authorList>
            <person name="Goeker M."/>
        </authorList>
    </citation>
    <scope>NUCLEOTIDE SEQUENCE [LARGE SCALE GENOMIC DNA]</scope>
    <source>
        <strain evidence="3 4">DSM 19013</strain>
    </source>
</reference>
<evidence type="ECO:0000313" key="3">
    <source>
        <dbReference type="EMBL" id="MDQ0448260.1"/>
    </source>
</evidence>
<sequence length="201" mass="20440">MKCRLVVAVLAAVGLSGCASTARKAGIPMVFVSTPPGASVTITKLYTCSSTPCTILVDRNDAFDATFSLAGYQPQTVPVRKLLIPKGQMAKVGMGIGMVGVGSGGGLGFGTGTGVDVELGPNPVIVTLEPEKPPAPPRRRLKSAPLPAAEPAAPPRPTLGVREGDPASPRQAAPPAIPQATPPARTPATPAAIPDELRGRR</sequence>
<accession>A0ABU0I103</accession>
<comment type="caution">
    <text evidence="3">The sequence shown here is derived from an EMBL/GenBank/DDBJ whole genome shotgun (WGS) entry which is preliminary data.</text>
</comment>
<dbReference type="EMBL" id="JAUSVP010000007">
    <property type="protein sequence ID" value="MDQ0448260.1"/>
    <property type="molecule type" value="Genomic_DNA"/>
</dbReference>
<feature type="chain" id="PRO_5047532670" description="Translation initiation factor 2" evidence="2">
    <location>
        <begin position="22"/>
        <end position="201"/>
    </location>
</feature>
<feature type="compositionally biased region" description="Pro residues" evidence="1">
    <location>
        <begin position="175"/>
        <end position="185"/>
    </location>
</feature>
<dbReference type="PROSITE" id="PS51257">
    <property type="entry name" value="PROKAR_LIPOPROTEIN"/>
    <property type="match status" value="1"/>
</dbReference>
<evidence type="ECO:0000256" key="2">
    <source>
        <dbReference type="SAM" id="SignalP"/>
    </source>
</evidence>
<name>A0ABU0I103_9HYPH</name>
<evidence type="ECO:0008006" key="5">
    <source>
        <dbReference type="Google" id="ProtNLM"/>
    </source>
</evidence>
<evidence type="ECO:0000313" key="4">
    <source>
        <dbReference type="Proteomes" id="UP001231124"/>
    </source>
</evidence>
<dbReference type="Proteomes" id="UP001231124">
    <property type="component" value="Unassembled WGS sequence"/>
</dbReference>
<evidence type="ECO:0000256" key="1">
    <source>
        <dbReference type="SAM" id="MobiDB-lite"/>
    </source>
</evidence>
<feature type="signal peptide" evidence="2">
    <location>
        <begin position="1"/>
        <end position="21"/>
    </location>
</feature>
<keyword evidence="4" id="KW-1185">Reference proteome</keyword>
<protein>
    <recommendedName>
        <fullName evidence="5">Translation initiation factor 2</fullName>
    </recommendedName>
</protein>
<feature type="region of interest" description="Disordered" evidence="1">
    <location>
        <begin position="125"/>
        <end position="201"/>
    </location>
</feature>
<proteinExistence type="predicted"/>
<gene>
    <name evidence="3" type="ORF">QO012_002768</name>
</gene>
<keyword evidence="2" id="KW-0732">Signal</keyword>
<dbReference type="RefSeq" id="WP_238204565.1">
    <property type="nucleotide sequence ID" value="NZ_BPQE01000018.1"/>
</dbReference>
<organism evidence="3 4">
    <name type="scientific">Methylobacterium aerolatum</name>
    <dbReference type="NCBI Taxonomy" id="418708"/>
    <lineage>
        <taxon>Bacteria</taxon>
        <taxon>Pseudomonadati</taxon>
        <taxon>Pseudomonadota</taxon>
        <taxon>Alphaproteobacteria</taxon>
        <taxon>Hyphomicrobiales</taxon>
        <taxon>Methylobacteriaceae</taxon>
        <taxon>Methylobacterium</taxon>
    </lineage>
</organism>